<name>A0ABW5PN60_9BACI</name>
<keyword evidence="6" id="KW-1185">Reference proteome</keyword>
<evidence type="ECO:0000256" key="1">
    <source>
        <dbReference type="ARBA" id="ARBA00023015"/>
    </source>
</evidence>
<dbReference type="RefSeq" id="WP_141189646.1">
    <property type="nucleotide sequence ID" value="NZ_JBHUMR010000007.1"/>
</dbReference>
<evidence type="ECO:0000256" key="2">
    <source>
        <dbReference type="ARBA" id="ARBA00023125"/>
    </source>
</evidence>
<organism evidence="5 6">
    <name type="scientific">Terrilactibacillus laevilacticus</name>
    <dbReference type="NCBI Taxonomy" id="1380157"/>
    <lineage>
        <taxon>Bacteria</taxon>
        <taxon>Bacillati</taxon>
        <taxon>Bacillota</taxon>
        <taxon>Bacilli</taxon>
        <taxon>Bacillales</taxon>
        <taxon>Bacillaceae</taxon>
        <taxon>Terrilactibacillus</taxon>
    </lineage>
</organism>
<dbReference type="InterPro" id="IPR011711">
    <property type="entry name" value="GntR_C"/>
</dbReference>
<dbReference type="SUPFAM" id="SSF48008">
    <property type="entry name" value="GntR ligand-binding domain-like"/>
    <property type="match status" value="1"/>
</dbReference>
<dbReference type="PANTHER" id="PTHR43537">
    <property type="entry name" value="TRANSCRIPTIONAL REGULATOR, GNTR FAMILY"/>
    <property type="match status" value="1"/>
</dbReference>
<evidence type="ECO:0000313" key="6">
    <source>
        <dbReference type="Proteomes" id="UP001597458"/>
    </source>
</evidence>
<dbReference type="Pfam" id="PF00392">
    <property type="entry name" value="GntR"/>
    <property type="match status" value="1"/>
</dbReference>
<dbReference type="SUPFAM" id="SSF46785">
    <property type="entry name" value="Winged helix' DNA-binding domain"/>
    <property type="match status" value="1"/>
</dbReference>
<accession>A0ABW5PN60</accession>
<evidence type="ECO:0000256" key="3">
    <source>
        <dbReference type="ARBA" id="ARBA00023163"/>
    </source>
</evidence>
<evidence type="ECO:0000259" key="4">
    <source>
        <dbReference type="PROSITE" id="PS50949"/>
    </source>
</evidence>
<dbReference type="PRINTS" id="PR00035">
    <property type="entry name" value="HTHGNTR"/>
</dbReference>
<dbReference type="InterPro" id="IPR008920">
    <property type="entry name" value="TF_FadR/GntR_C"/>
</dbReference>
<dbReference type="InterPro" id="IPR036388">
    <property type="entry name" value="WH-like_DNA-bd_sf"/>
</dbReference>
<dbReference type="SMART" id="SM00345">
    <property type="entry name" value="HTH_GNTR"/>
    <property type="match status" value="1"/>
</dbReference>
<dbReference type="InterPro" id="IPR000524">
    <property type="entry name" value="Tscrpt_reg_HTH_GntR"/>
</dbReference>
<dbReference type="PANTHER" id="PTHR43537:SF5">
    <property type="entry name" value="UXU OPERON TRANSCRIPTIONAL REGULATOR"/>
    <property type="match status" value="1"/>
</dbReference>
<dbReference type="SMART" id="SM00895">
    <property type="entry name" value="FCD"/>
    <property type="match status" value="1"/>
</dbReference>
<keyword evidence="2" id="KW-0238">DNA-binding</keyword>
<reference evidence="6" key="1">
    <citation type="journal article" date="2019" name="Int. J. Syst. Evol. Microbiol.">
        <title>The Global Catalogue of Microorganisms (GCM) 10K type strain sequencing project: providing services to taxonomists for standard genome sequencing and annotation.</title>
        <authorList>
            <consortium name="The Broad Institute Genomics Platform"/>
            <consortium name="The Broad Institute Genome Sequencing Center for Infectious Disease"/>
            <person name="Wu L."/>
            <person name="Ma J."/>
        </authorList>
    </citation>
    <scope>NUCLEOTIDE SEQUENCE [LARGE SCALE GENOMIC DNA]</scope>
    <source>
        <strain evidence="6">TISTR 2241</strain>
    </source>
</reference>
<keyword evidence="3" id="KW-0804">Transcription</keyword>
<dbReference type="Gene3D" id="1.20.120.530">
    <property type="entry name" value="GntR ligand-binding domain-like"/>
    <property type="match status" value="1"/>
</dbReference>
<dbReference type="Pfam" id="PF07729">
    <property type="entry name" value="FCD"/>
    <property type="match status" value="1"/>
</dbReference>
<dbReference type="CDD" id="cd07377">
    <property type="entry name" value="WHTH_GntR"/>
    <property type="match status" value="1"/>
</dbReference>
<evidence type="ECO:0000313" key="5">
    <source>
        <dbReference type="EMBL" id="MFD2616204.1"/>
    </source>
</evidence>
<dbReference type="Gene3D" id="1.10.10.10">
    <property type="entry name" value="Winged helix-like DNA-binding domain superfamily/Winged helix DNA-binding domain"/>
    <property type="match status" value="1"/>
</dbReference>
<dbReference type="PROSITE" id="PS50949">
    <property type="entry name" value="HTH_GNTR"/>
    <property type="match status" value="1"/>
</dbReference>
<feature type="domain" description="HTH gntR-type" evidence="4">
    <location>
        <begin position="3"/>
        <end position="71"/>
    </location>
</feature>
<dbReference type="Proteomes" id="UP001597458">
    <property type="component" value="Unassembled WGS sequence"/>
</dbReference>
<gene>
    <name evidence="5" type="ORF">ACFSTF_02615</name>
</gene>
<keyword evidence="1" id="KW-0805">Transcription regulation</keyword>
<sequence>MNNLLYFKVLTDIEQKIIDGTYLPDQKLQSERELSLHYQVSRTVIREAIKVLSEKGMVTVKAGKGAYVTKPNRDNVTNALHRVIQASDTKIEDIVEVREELEYSMIRKAVAKASPEGIEKLKMICEKMDSNALTISEYVKEDANFHLELAKLTKNNIFFLLINSFFELTDKALFKLTHFTPTSIEEAQVQHWKLIECIELKDEKTAEIVMRKHMQMIKDEVNILKGKNII</sequence>
<proteinExistence type="predicted"/>
<dbReference type="EMBL" id="JBHUMR010000007">
    <property type="protein sequence ID" value="MFD2616204.1"/>
    <property type="molecule type" value="Genomic_DNA"/>
</dbReference>
<dbReference type="InterPro" id="IPR036390">
    <property type="entry name" value="WH_DNA-bd_sf"/>
</dbReference>
<comment type="caution">
    <text evidence="5">The sequence shown here is derived from an EMBL/GenBank/DDBJ whole genome shotgun (WGS) entry which is preliminary data.</text>
</comment>
<protein>
    <submittedName>
        <fullName evidence="5">FadR/GntR family transcriptional regulator</fullName>
    </submittedName>
</protein>